<evidence type="ECO:0000313" key="2">
    <source>
        <dbReference type="EMBL" id="KKK66447.1"/>
    </source>
</evidence>
<reference evidence="2" key="1">
    <citation type="journal article" date="2015" name="Nature">
        <title>Complex archaea that bridge the gap between prokaryotes and eukaryotes.</title>
        <authorList>
            <person name="Spang A."/>
            <person name="Saw J.H."/>
            <person name="Jorgensen S.L."/>
            <person name="Zaremba-Niedzwiedzka K."/>
            <person name="Martijn J."/>
            <person name="Lind A.E."/>
            <person name="van Eijk R."/>
            <person name="Schleper C."/>
            <person name="Guy L."/>
            <person name="Ettema T.J."/>
        </authorList>
    </citation>
    <scope>NUCLEOTIDE SEQUENCE</scope>
</reference>
<evidence type="ECO:0000256" key="1">
    <source>
        <dbReference type="SAM" id="MobiDB-lite"/>
    </source>
</evidence>
<organism evidence="2">
    <name type="scientific">marine sediment metagenome</name>
    <dbReference type="NCBI Taxonomy" id="412755"/>
    <lineage>
        <taxon>unclassified sequences</taxon>
        <taxon>metagenomes</taxon>
        <taxon>ecological metagenomes</taxon>
    </lineage>
</organism>
<dbReference type="AlphaFoldDB" id="A0A0F8XBE6"/>
<feature type="region of interest" description="Disordered" evidence="1">
    <location>
        <begin position="31"/>
        <end position="69"/>
    </location>
</feature>
<accession>A0A0F8XBE6</accession>
<feature type="compositionally biased region" description="Basic and acidic residues" evidence="1">
    <location>
        <begin position="47"/>
        <end position="69"/>
    </location>
</feature>
<name>A0A0F8XBE6_9ZZZZ</name>
<comment type="caution">
    <text evidence="2">The sequence shown here is derived from an EMBL/GenBank/DDBJ whole genome shotgun (WGS) entry which is preliminary data.</text>
</comment>
<sequence length="69" mass="7862">MKADRSKCAIFWLVSAETQAALMQAHYDDDGTDLNIPPSPDTSSHYEATKEEDFDKIMQEKPKGMRRVD</sequence>
<dbReference type="EMBL" id="LAZR01060075">
    <property type="protein sequence ID" value="KKK66447.1"/>
    <property type="molecule type" value="Genomic_DNA"/>
</dbReference>
<protein>
    <submittedName>
        <fullName evidence="2">Uncharacterized protein</fullName>
    </submittedName>
</protein>
<proteinExistence type="predicted"/>
<gene>
    <name evidence="2" type="ORF">LCGC14_2963990</name>
</gene>